<dbReference type="InterPro" id="IPR006118">
    <property type="entry name" value="Recombinase_CS"/>
</dbReference>
<proteinExistence type="inferred from homology"/>
<dbReference type="Pfam" id="PF00239">
    <property type="entry name" value="Resolvase"/>
    <property type="match status" value="1"/>
</dbReference>
<comment type="similarity">
    <text evidence="1">Belongs to the site-specific recombinase resolvase family.</text>
</comment>
<dbReference type="PANTHER" id="PTHR30461:SF2">
    <property type="entry name" value="SERINE RECOMBINASE PINE-RELATED"/>
    <property type="match status" value="1"/>
</dbReference>
<evidence type="ECO:0000256" key="5">
    <source>
        <dbReference type="PROSITE-ProRule" id="PRU10137"/>
    </source>
</evidence>
<keyword evidence="2" id="KW-0229">DNA integration</keyword>
<dbReference type="PROSITE" id="PS00397">
    <property type="entry name" value="RECOMBINASES_1"/>
    <property type="match status" value="1"/>
</dbReference>
<keyword evidence="8" id="KW-1185">Reference proteome</keyword>
<dbReference type="RefSeq" id="WP_191754620.1">
    <property type="nucleotide sequence ID" value="NZ_JACSQM010000007.1"/>
</dbReference>
<sequence length="183" mass="20497">MKIGYARVSTQDQNLDVQLDALHKAGCERIYTEKASGKRDDRPELTRCLDSLRKGDTLVIYKLDRLGRSTFKLLELTKGFEDAGIDLVSIRDGIDTTTPVGRFFFRTMASIAELERDIIVERTQAGLQAARSRGRVGGRPPVPKKDVERAIKLYESNEYTVAEITELTGVTKATLYRSLKAAE</sequence>
<evidence type="ECO:0000256" key="2">
    <source>
        <dbReference type="ARBA" id="ARBA00022908"/>
    </source>
</evidence>
<evidence type="ECO:0000256" key="4">
    <source>
        <dbReference type="ARBA" id="ARBA00023172"/>
    </source>
</evidence>
<feature type="active site" description="O-(5'-phospho-DNA)-serine intermediate" evidence="5">
    <location>
        <position position="9"/>
    </location>
</feature>
<dbReference type="InterPro" id="IPR006119">
    <property type="entry name" value="Resolv_N"/>
</dbReference>
<reference evidence="7 8" key="1">
    <citation type="submission" date="2020-08" db="EMBL/GenBank/DDBJ databases">
        <title>A Genomic Blueprint of the Chicken Gut Microbiome.</title>
        <authorList>
            <person name="Gilroy R."/>
            <person name="Ravi A."/>
            <person name="Getino M."/>
            <person name="Pursley I."/>
            <person name="Horton D.L."/>
            <person name="Alikhan N.-F."/>
            <person name="Baker D."/>
            <person name="Gharbi K."/>
            <person name="Hall N."/>
            <person name="Watson M."/>
            <person name="Adriaenssens E.M."/>
            <person name="Foster-Nyarko E."/>
            <person name="Jarju S."/>
            <person name="Secka A."/>
            <person name="Antonio M."/>
            <person name="Oren A."/>
            <person name="Chaudhuri R."/>
            <person name="La Ragione R.M."/>
            <person name="Hildebrand F."/>
            <person name="Pallen M.J."/>
        </authorList>
    </citation>
    <scope>NUCLEOTIDE SEQUENCE [LARGE SCALE GENOMIC DNA]</scope>
    <source>
        <strain evidence="7 8">Sa2CUA10</strain>
    </source>
</reference>
<keyword evidence="4" id="KW-0233">DNA recombination</keyword>
<comment type="caution">
    <text evidence="7">The sequence shown here is derived from an EMBL/GenBank/DDBJ whole genome shotgun (WGS) entry which is preliminary data.</text>
</comment>
<dbReference type="SMART" id="SM00857">
    <property type="entry name" value="Resolvase"/>
    <property type="match status" value="1"/>
</dbReference>
<evidence type="ECO:0000259" key="6">
    <source>
        <dbReference type="PROSITE" id="PS51736"/>
    </source>
</evidence>
<evidence type="ECO:0000256" key="3">
    <source>
        <dbReference type="ARBA" id="ARBA00023125"/>
    </source>
</evidence>
<dbReference type="Gene3D" id="1.10.10.60">
    <property type="entry name" value="Homeodomain-like"/>
    <property type="match status" value="1"/>
</dbReference>
<evidence type="ECO:0000256" key="1">
    <source>
        <dbReference type="ARBA" id="ARBA00009913"/>
    </source>
</evidence>
<protein>
    <submittedName>
        <fullName evidence="7">Recombinase family protein</fullName>
    </submittedName>
</protein>
<dbReference type="CDD" id="cd03768">
    <property type="entry name" value="SR_ResInv"/>
    <property type="match status" value="1"/>
</dbReference>
<evidence type="ECO:0000313" key="7">
    <source>
        <dbReference type="EMBL" id="MBD7965380.1"/>
    </source>
</evidence>
<name>A0ABR8SPG0_9BACL</name>
<dbReference type="InterPro" id="IPR006120">
    <property type="entry name" value="Resolvase_HTH_dom"/>
</dbReference>
<evidence type="ECO:0000313" key="8">
    <source>
        <dbReference type="Proteomes" id="UP000603641"/>
    </source>
</evidence>
<dbReference type="PROSITE" id="PS51736">
    <property type="entry name" value="RECOMBINASES_3"/>
    <property type="match status" value="1"/>
</dbReference>
<organism evidence="7 8">
    <name type="scientific">Fictibacillus norfolkensis</name>
    <dbReference type="NCBI Taxonomy" id="2762233"/>
    <lineage>
        <taxon>Bacteria</taxon>
        <taxon>Bacillati</taxon>
        <taxon>Bacillota</taxon>
        <taxon>Bacilli</taxon>
        <taxon>Bacillales</taxon>
        <taxon>Fictibacillaceae</taxon>
        <taxon>Fictibacillus</taxon>
    </lineage>
</organism>
<dbReference type="Proteomes" id="UP000603641">
    <property type="component" value="Unassembled WGS sequence"/>
</dbReference>
<dbReference type="PANTHER" id="PTHR30461">
    <property type="entry name" value="DNA-INVERTASE FROM LAMBDOID PROPHAGE"/>
    <property type="match status" value="1"/>
</dbReference>
<dbReference type="EMBL" id="JACSQM010000007">
    <property type="protein sequence ID" value="MBD7965380.1"/>
    <property type="molecule type" value="Genomic_DNA"/>
</dbReference>
<dbReference type="InterPro" id="IPR036162">
    <property type="entry name" value="Resolvase-like_N_sf"/>
</dbReference>
<dbReference type="Gene3D" id="3.40.50.1390">
    <property type="entry name" value="Resolvase, N-terminal catalytic domain"/>
    <property type="match status" value="1"/>
</dbReference>
<dbReference type="SUPFAM" id="SSF53041">
    <property type="entry name" value="Resolvase-like"/>
    <property type="match status" value="1"/>
</dbReference>
<keyword evidence="3" id="KW-0238">DNA-binding</keyword>
<dbReference type="Pfam" id="PF02796">
    <property type="entry name" value="HTH_7"/>
    <property type="match status" value="1"/>
</dbReference>
<accession>A0ABR8SPG0</accession>
<feature type="domain" description="Resolvase/invertase-type recombinase catalytic" evidence="6">
    <location>
        <begin position="1"/>
        <end position="134"/>
    </location>
</feature>
<dbReference type="PROSITE" id="PS00398">
    <property type="entry name" value="RECOMBINASES_2"/>
    <property type="match status" value="1"/>
</dbReference>
<dbReference type="InterPro" id="IPR050639">
    <property type="entry name" value="SSR_resolvase"/>
</dbReference>
<gene>
    <name evidence="7" type="ORF">H9648_15070</name>
</gene>